<dbReference type="RefSeq" id="WP_191709757.1">
    <property type="nucleotide sequence ID" value="NZ_JACSPQ010000001.1"/>
</dbReference>
<organism evidence="1 2">
    <name type="scientific">Phocaeicola faecium</name>
    <dbReference type="NCBI Taxonomy" id="2762213"/>
    <lineage>
        <taxon>Bacteria</taxon>
        <taxon>Pseudomonadati</taxon>
        <taxon>Bacteroidota</taxon>
        <taxon>Bacteroidia</taxon>
        <taxon>Bacteroidales</taxon>
        <taxon>Bacteroidaceae</taxon>
        <taxon>Phocaeicola</taxon>
    </lineage>
</organism>
<comment type="caution">
    <text evidence="1">The sequence shown here is derived from an EMBL/GenBank/DDBJ whole genome shotgun (WGS) entry which is preliminary data.</text>
</comment>
<accession>A0ABR8V9Z1</accession>
<keyword evidence="2" id="KW-1185">Reference proteome</keyword>
<dbReference type="InterPro" id="IPR036388">
    <property type="entry name" value="WH-like_DNA-bd_sf"/>
</dbReference>
<sequence length="154" mass="17302">MKKAQDYSSILEETGIRPTSTRLLIYEAIAGTKDTFSLGSLEAQLQSIDKSVIFRTLTLFHEHRLIHSVDDGSGSLKYCLCHNHGHCTNEEEHCHFYCECCGKTYCLDQDLIPHVDIPEGFIARKVNYIVKGTCAECAKHVSPTRCPNKGKPSR</sequence>
<proteinExistence type="predicted"/>
<dbReference type="InterPro" id="IPR002481">
    <property type="entry name" value="FUR"/>
</dbReference>
<gene>
    <name evidence="1" type="ORF">H9626_05025</name>
</gene>
<evidence type="ECO:0000313" key="1">
    <source>
        <dbReference type="EMBL" id="MBD8001583.1"/>
    </source>
</evidence>
<protein>
    <submittedName>
        <fullName evidence="1">Transcriptional repressor</fullName>
    </submittedName>
</protein>
<dbReference type="SUPFAM" id="SSF46785">
    <property type="entry name" value="Winged helix' DNA-binding domain"/>
    <property type="match status" value="1"/>
</dbReference>
<name>A0ABR8V9Z1_9BACT</name>
<dbReference type="Pfam" id="PF01475">
    <property type="entry name" value="FUR"/>
    <property type="match status" value="1"/>
</dbReference>
<dbReference type="EMBL" id="JACSPQ010000001">
    <property type="protein sequence ID" value="MBD8001583.1"/>
    <property type="molecule type" value="Genomic_DNA"/>
</dbReference>
<dbReference type="PANTHER" id="PTHR33202:SF22">
    <property type="entry name" value="HYDROGEN PEROXIDE SENSITIVE REPRESSOR"/>
    <property type="match status" value="1"/>
</dbReference>
<dbReference type="InterPro" id="IPR036390">
    <property type="entry name" value="WH_DNA-bd_sf"/>
</dbReference>
<reference evidence="1 2" key="1">
    <citation type="submission" date="2020-08" db="EMBL/GenBank/DDBJ databases">
        <title>A Genomic Blueprint of the Chicken Gut Microbiome.</title>
        <authorList>
            <person name="Gilroy R."/>
            <person name="Ravi A."/>
            <person name="Getino M."/>
            <person name="Pursley I."/>
            <person name="Horton D.L."/>
            <person name="Alikhan N.-F."/>
            <person name="Baker D."/>
            <person name="Gharbi K."/>
            <person name="Hall N."/>
            <person name="Watson M."/>
            <person name="Adriaenssens E.M."/>
            <person name="Foster-Nyarko E."/>
            <person name="Jarju S."/>
            <person name="Secka A."/>
            <person name="Antonio M."/>
            <person name="Oren A."/>
            <person name="Chaudhuri R."/>
            <person name="La Ragione R.M."/>
            <person name="Hildebrand F."/>
            <person name="Pallen M.J."/>
        </authorList>
    </citation>
    <scope>NUCLEOTIDE SEQUENCE [LARGE SCALE GENOMIC DNA]</scope>
    <source>
        <strain evidence="1 2">Sa1YUN3</strain>
    </source>
</reference>
<dbReference type="Proteomes" id="UP000616346">
    <property type="component" value="Unassembled WGS sequence"/>
</dbReference>
<evidence type="ECO:0000313" key="2">
    <source>
        <dbReference type="Proteomes" id="UP000616346"/>
    </source>
</evidence>
<dbReference type="PANTHER" id="PTHR33202">
    <property type="entry name" value="ZINC UPTAKE REGULATION PROTEIN"/>
    <property type="match status" value="1"/>
</dbReference>
<dbReference type="Gene3D" id="1.10.10.10">
    <property type="entry name" value="Winged helix-like DNA-binding domain superfamily/Winged helix DNA-binding domain"/>
    <property type="match status" value="1"/>
</dbReference>